<evidence type="ECO:0000313" key="1">
    <source>
        <dbReference type="EMBL" id="AKH97014.1"/>
    </source>
</evidence>
<dbReference type="EMBL" id="CP008874">
    <property type="protein sequence ID" value="AKH97014.1"/>
    <property type="molecule type" value="Genomic_DNA"/>
</dbReference>
<dbReference type="HOGENOM" id="CLU_2127745_0_0_2"/>
<dbReference type="KEGG" id="hsu:HLASF_0515"/>
<dbReference type="KEGG" id="hsf:HLASA_0512"/>
<gene>
    <name evidence="2" type="ORF">HLASA_0512</name>
    <name evidence="1" type="ORF">HLASF_0515</name>
</gene>
<reference evidence="2 3" key="3">
    <citation type="journal article" date="2016" name="Stand. Genomic Sci.">
        <title>Complete genome sequence of 'Halanaeroarchaeum sulfurireducens' M27-SA2, a sulfur-reducing and acetate-oxidizing haloarchaeon from the deep-sea hypersaline anoxic lake Medee.</title>
        <authorList>
            <person name="Messina E."/>
            <person name="Sorokin D.Y."/>
            <person name="Kublanov I.V."/>
            <person name="Toshchakov S."/>
            <person name="Lopatina A."/>
            <person name="Arcadi E."/>
            <person name="Smedile F."/>
            <person name="La Spada G."/>
            <person name="La Cono V."/>
            <person name="Yakimov M.M."/>
        </authorList>
    </citation>
    <scope>NUCLEOTIDE SEQUENCE [LARGE SCALE GENOMIC DNA]</scope>
    <source>
        <strain evidence="2 3">M27-SA2</strain>
    </source>
</reference>
<evidence type="ECO:0000313" key="3">
    <source>
        <dbReference type="Proteomes" id="UP000060390"/>
    </source>
</evidence>
<dbReference type="Proteomes" id="UP000060390">
    <property type="component" value="Chromosome"/>
</dbReference>
<evidence type="ECO:0000313" key="4">
    <source>
        <dbReference type="Proteomes" id="UP000069906"/>
    </source>
</evidence>
<accession>A0A0F7PBJ1</accession>
<name>A0A0F7PBJ1_9EURY</name>
<keyword evidence="4" id="KW-1185">Reference proteome</keyword>
<organism evidence="1 4">
    <name type="scientific">Halanaeroarchaeum sulfurireducens</name>
    <dbReference type="NCBI Taxonomy" id="1604004"/>
    <lineage>
        <taxon>Archaea</taxon>
        <taxon>Methanobacteriati</taxon>
        <taxon>Methanobacteriota</taxon>
        <taxon>Stenosarchaea group</taxon>
        <taxon>Halobacteria</taxon>
        <taxon>Halobacteriales</taxon>
        <taxon>Halobacteriaceae</taxon>
        <taxon>Halanaeroarchaeum</taxon>
    </lineage>
</organism>
<sequence length="113" mass="12702">MNGIGEREERTNVHWFRSCPRAVGTVGLTTWIGTRAHMTNKCAPVEEALGSTQDLYEVVDWEVRTRLDRLAAAVHSGLRRSSRWLLITVAMPCLLPNSGLRRTHRSSARRSGC</sequence>
<protein>
    <submittedName>
        <fullName evidence="1">Uncharacterized protein</fullName>
    </submittedName>
</protein>
<dbReference type="EMBL" id="CP011564">
    <property type="protein sequence ID" value="ALG81415.1"/>
    <property type="molecule type" value="Genomic_DNA"/>
</dbReference>
<dbReference type="AlphaFoldDB" id="A0A0F7PBJ1"/>
<proteinExistence type="predicted"/>
<reference evidence="1 4" key="1">
    <citation type="journal article" date="2015" name="ISME J.">
        <title>Elemental sulfur and acetate can support life of a novel strictly anaerobic haloarchaeon.</title>
        <authorList>
            <person name="Sorokin D.Y."/>
            <person name="Kublanov I.V."/>
            <person name="Gavrilov S.N."/>
            <person name="Rojo D."/>
            <person name="Roman P."/>
            <person name="Golyshin P.N."/>
            <person name="Slepak V.Z."/>
            <person name="Smedile F."/>
            <person name="Ferrer M."/>
            <person name="Messina E."/>
            <person name="La Cono V."/>
            <person name="Yakimov M.M."/>
        </authorList>
    </citation>
    <scope>NUCLEOTIDE SEQUENCE [LARGE SCALE GENOMIC DNA]</scope>
    <source>
        <strain evidence="1 4">HSR2</strain>
    </source>
</reference>
<evidence type="ECO:0000313" key="2">
    <source>
        <dbReference type="EMBL" id="ALG81415.1"/>
    </source>
</evidence>
<dbReference type="STRING" id="1604004.HLASA_0512"/>
<dbReference type="Proteomes" id="UP000069906">
    <property type="component" value="Chromosome"/>
</dbReference>
<reference evidence="3" key="2">
    <citation type="submission" date="2015-05" db="EMBL/GenBank/DDBJ databases">
        <title>Complete genome sequence of Halanaeroarchaeum sulfurireducens type strain M27-SA2, a sulfate-reducer haloarchaeon from marine anoxic lake Medee.</title>
        <authorList>
            <person name="Messina E."/>
            <person name="Kublanov I.V."/>
            <person name="Toshchakov S."/>
            <person name="Arcadi E."/>
            <person name="La Spada G."/>
            <person name="La Cono V."/>
            <person name="Yakimov M.M."/>
        </authorList>
    </citation>
    <scope>NUCLEOTIDE SEQUENCE [LARGE SCALE GENOMIC DNA]</scope>
    <source>
        <strain evidence="3">M27-SA2</strain>
    </source>
</reference>